<accession>A0A4Q1K951</accession>
<feature type="transmembrane region" description="Helical" evidence="1">
    <location>
        <begin position="7"/>
        <end position="26"/>
    </location>
</feature>
<keyword evidence="1" id="KW-0812">Transmembrane</keyword>
<dbReference type="EMBL" id="SBKN01000005">
    <property type="protein sequence ID" value="RXR22271.1"/>
    <property type="molecule type" value="Genomic_DNA"/>
</dbReference>
<dbReference type="AlphaFoldDB" id="A0A4Q1K951"/>
<reference evidence="3" key="1">
    <citation type="submission" date="2019-01" db="EMBL/GenBank/DDBJ databases">
        <title>Cytophagaceae bacterium strain CAR-16.</title>
        <authorList>
            <person name="Chen W.-M."/>
        </authorList>
    </citation>
    <scope>NUCLEOTIDE SEQUENCE [LARGE SCALE GENOMIC DNA]</scope>
    <source>
        <strain evidence="3">WWJ-16</strain>
    </source>
</reference>
<feature type="transmembrane region" description="Helical" evidence="1">
    <location>
        <begin position="72"/>
        <end position="90"/>
    </location>
</feature>
<dbReference type="Proteomes" id="UP000289857">
    <property type="component" value="Unassembled WGS sequence"/>
</dbReference>
<evidence type="ECO:0000313" key="3">
    <source>
        <dbReference type="Proteomes" id="UP000289857"/>
    </source>
</evidence>
<evidence type="ECO:0000313" key="2">
    <source>
        <dbReference type="EMBL" id="RXR22271.1"/>
    </source>
</evidence>
<protein>
    <submittedName>
        <fullName evidence="2">Uncharacterized protein</fullName>
    </submittedName>
</protein>
<keyword evidence="3" id="KW-1185">Reference proteome</keyword>
<sequence length="91" mass="10270">MNRYKELFFGCLAGLATAAVGIALVLFFMTDFHQHYNLKITKAEGILGKTITLGTLLNLATFFWFLNKKKDFWAYGVLIATCLLTLLTLFV</sequence>
<name>A0A4Q1K951_9FLAO</name>
<dbReference type="RefSeq" id="WP_129461729.1">
    <property type="nucleotide sequence ID" value="NZ_SBKN01000005.1"/>
</dbReference>
<feature type="transmembrane region" description="Helical" evidence="1">
    <location>
        <begin position="46"/>
        <end position="65"/>
    </location>
</feature>
<evidence type="ECO:0000256" key="1">
    <source>
        <dbReference type="SAM" id="Phobius"/>
    </source>
</evidence>
<comment type="caution">
    <text evidence="2">The sequence shown here is derived from an EMBL/GenBank/DDBJ whole genome shotgun (WGS) entry which is preliminary data.</text>
</comment>
<keyword evidence="1" id="KW-1133">Transmembrane helix</keyword>
<keyword evidence="1" id="KW-0472">Membrane</keyword>
<proteinExistence type="predicted"/>
<dbReference type="OrthoDB" id="1362378at2"/>
<organism evidence="2 3">
    <name type="scientific">Flavobacterium stagni</name>
    <dbReference type="NCBI Taxonomy" id="2506421"/>
    <lineage>
        <taxon>Bacteria</taxon>
        <taxon>Pseudomonadati</taxon>
        <taxon>Bacteroidota</taxon>
        <taxon>Flavobacteriia</taxon>
        <taxon>Flavobacteriales</taxon>
        <taxon>Flavobacteriaceae</taxon>
        <taxon>Flavobacterium</taxon>
    </lineage>
</organism>
<gene>
    <name evidence="2" type="ORF">EQG61_09745</name>
</gene>